<dbReference type="Proteomes" id="UP000617145">
    <property type="component" value="Unassembled WGS sequence"/>
</dbReference>
<reference evidence="1" key="1">
    <citation type="journal article" date="2014" name="Int. J. Syst. Evol. Microbiol.">
        <title>Complete genome sequence of Corynebacterium casei LMG S-19264T (=DSM 44701T), isolated from a smear-ripened cheese.</title>
        <authorList>
            <consortium name="US DOE Joint Genome Institute (JGI-PGF)"/>
            <person name="Walter F."/>
            <person name="Albersmeier A."/>
            <person name="Kalinowski J."/>
            <person name="Ruckert C."/>
        </authorList>
    </citation>
    <scope>NUCLEOTIDE SEQUENCE</scope>
    <source>
        <strain evidence="1">CGMCC 1.15762</strain>
    </source>
</reference>
<organism evidence="1 2">
    <name type="scientific">Salipiger pallidus</name>
    <dbReference type="NCBI Taxonomy" id="1775170"/>
    <lineage>
        <taxon>Bacteria</taxon>
        <taxon>Pseudomonadati</taxon>
        <taxon>Pseudomonadota</taxon>
        <taxon>Alphaproteobacteria</taxon>
        <taxon>Rhodobacterales</taxon>
        <taxon>Roseobacteraceae</taxon>
        <taxon>Salipiger</taxon>
    </lineage>
</organism>
<sequence length="119" mass="13503">MLMSSEDLVRHLPGRRGITRYHGTARALSATADNAGYRFRAALDLTVYLSMRKANAWRRSTGWQNRRSTRLTEDLDGDAVRHAAAALDELVAEMAVARCSPTRPWPLRTRPAGRWRRGR</sequence>
<dbReference type="EMBL" id="BMJV01000003">
    <property type="protein sequence ID" value="GGG70395.1"/>
    <property type="molecule type" value="Genomic_DNA"/>
</dbReference>
<protein>
    <submittedName>
        <fullName evidence="1">Uncharacterized protein</fullName>
    </submittedName>
</protein>
<evidence type="ECO:0000313" key="2">
    <source>
        <dbReference type="Proteomes" id="UP000617145"/>
    </source>
</evidence>
<comment type="caution">
    <text evidence="1">The sequence shown here is derived from an EMBL/GenBank/DDBJ whole genome shotgun (WGS) entry which is preliminary data.</text>
</comment>
<evidence type="ECO:0000313" key="1">
    <source>
        <dbReference type="EMBL" id="GGG70395.1"/>
    </source>
</evidence>
<accession>A0A8J2ZJ86</accession>
<dbReference type="RefSeq" id="WP_229673070.1">
    <property type="nucleotide sequence ID" value="NZ_BMJV01000003.1"/>
</dbReference>
<dbReference type="AlphaFoldDB" id="A0A8J2ZJ86"/>
<proteinExistence type="predicted"/>
<name>A0A8J2ZJ86_9RHOB</name>
<reference evidence="1" key="2">
    <citation type="submission" date="2020-09" db="EMBL/GenBank/DDBJ databases">
        <authorList>
            <person name="Sun Q."/>
            <person name="Zhou Y."/>
        </authorList>
    </citation>
    <scope>NUCLEOTIDE SEQUENCE</scope>
    <source>
        <strain evidence="1">CGMCC 1.15762</strain>
    </source>
</reference>
<gene>
    <name evidence="1" type="ORF">GCM10011415_17480</name>
</gene>
<keyword evidence="2" id="KW-1185">Reference proteome</keyword>